<dbReference type="PANTHER" id="PTHR15004">
    <property type="entry name" value="GLUTAMYL-TRNA(GLN) AMIDOTRANSFERASE SUBUNIT C, MITOCHONDRIAL"/>
    <property type="match status" value="1"/>
</dbReference>
<dbReference type="HAMAP" id="MF_00122">
    <property type="entry name" value="GatC"/>
    <property type="match status" value="1"/>
</dbReference>
<sequence>MVSEEEIIRIANLAKLNLNHDDIKKFSIQLSAILSYVKKFDEVDTSNVQPTSHPIDGIKNRFQEDSPSRTLAVSDILKNAKIAKENYVATKGIFK</sequence>
<dbReference type="GO" id="GO:0050566">
    <property type="term" value="F:asparaginyl-tRNA synthase (glutamine-hydrolyzing) activity"/>
    <property type="evidence" value="ECO:0007669"/>
    <property type="project" value="RHEA"/>
</dbReference>
<dbReference type="SUPFAM" id="SSF141000">
    <property type="entry name" value="Glu-tRNAGln amidotransferase C subunit"/>
    <property type="match status" value="1"/>
</dbReference>
<reference evidence="2 3" key="1">
    <citation type="journal article" date="2016" name="Nat. Commun.">
        <title>Thousands of microbial genomes shed light on interconnected biogeochemical processes in an aquifer system.</title>
        <authorList>
            <person name="Anantharaman K."/>
            <person name="Brown C.T."/>
            <person name="Hug L.A."/>
            <person name="Sharon I."/>
            <person name="Castelle C.J."/>
            <person name="Probst A.J."/>
            <person name="Thomas B.C."/>
            <person name="Singh A."/>
            <person name="Wilkins M.J."/>
            <person name="Karaoz U."/>
            <person name="Brodie E.L."/>
            <person name="Williams K.H."/>
            <person name="Hubbard S.S."/>
            <person name="Banfield J.F."/>
        </authorList>
    </citation>
    <scope>NUCLEOTIDE SEQUENCE [LARGE SCALE GENOMIC DNA]</scope>
</reference>
<gene>
    <name evidence="1" type="primary">gatC</name>
    <name evidence="2" type="ORF">A2713_00450</name>
</gene>
<dbReference type="AlphaFoldDB" id="A0A1F4UPW3"/>
<dbReference type="GO" id="GO:0006412">
    <property type="term" value="P:translation"/>
    <property type="evidence" value="ECO:0007669"/>
    <property type="project" value="UniProtKB-UniRule"/>
</dbReference>
<comment type="similarity">
    <text evidence="1">Belongs to the GatC family.</text>
</comment>
<dbReference type="GO" id="GO:0050567">
    <property type="term" value="F:glutaminyl-tRNA synthase (glutamine-hydrolyzing) activity"/>
    <property type="evidence" value="ECO:0007669"/>
    <property type="project" value="UniProtKB-UniRule"/>
</dbReference>
<dbReference type="GO" id="GO:0070681">
    <property type="term" value="P:glutaminyl-tRNAGln biosynthesis via transamidation"/>
    <property type="evidence" value="ECO:0007669"/>
    <property type="project" value="TreeGrafter"/>
</dbReference>
<dbReference type="InterPro" id="IPR036113">
    <property type="entry name" value="Asp/Glu-ADT_sf_sub_c"/>
</dbReference>
<organism evidence="2 3">
    <name type="scientific">candidate division WWE3 bacterium RIFCSPHIGHO2_01_FULL_35_17</name>
    <dbReference type="NCBI Taxonomy" id="1802614"/>
    <lineage>
        <taxon>Bacteria</taxon>
        <taxon>Katanobacteria</taxon>
    </lineage>
</organism>
<dbReference type="InterPro" id="IPR003837">
    <property type="entry name" value="GatC"/>
</dbReference>
<dbReference type="EC" id="6.3.5.-" evidence="1"/>
<protein>
    <recommendedName>
        <fullName evidence="1">Aspartyl/glutamyl-tRNA(Asn/Gln) amidotransferase subunit C</fullName>
        <shortName evidence="1">Asp/Glu-ADT subunit C</shortName>
        <ecNumber evidence="1">6.3.5.-</ecNumber>
    </recommendedName>
</protein>
<evidence type="ECO:0000256" key="1">
    <source>
        <dbReference type="HAMAP-Rule" id="MF_00122"/>
    </source>
</evidence>
<dbReference type="Gene3D" id="1.10.20.60">
    <property type="entry name" value="Glu-tRNAGln amidotransferase C subunit, N-terminal domain"/>
    <property type="match status" value="1"/>
</dbReference>
<evidence type="ECO:0000313" key="3">
    <source>
        <dbReference type="Proteomes" id="UP000176444"/>
    </source>
</evidence>
<comment type="catalytic activity">
    <reaction evidence="1">
        <text>L-aspartyl-tRNA(Asn) + L-glutamine + ATP + H2O = L-asparaginyl-tRNA(Asn) + L-glutamate + ADP + phosphate + 2 H(+)</text>
        <dbReference type="Rhea" id="RHEA:14513"/>
        <dbReference type="Rhea" id="RHEA-COMP:9674"/>
        <dbReference type="Rhea" id="RHEA-COMP:9677"/>
        <dbReference type="ChEBI" id="CHEBI:15377"/>
        <dbReference type="ChEBI" id="CHEBI:15378"/>
        <dbReference type="ChEBI" id="CHEBI:29985"/>
        <dbReference type="ChEBI" id="CHEBI:30616"/>
        <dbReference type="ChEBI" id="CHEBI:43474"/>
        <dbReference type="ChEBI" id="CHEBI:58359"/>
        <dbReference type="ChEBI" id="CHEBI:78515"/>
        <dbReference type="ChEBI" id="CHEBI:78516"/>
        <dbReference type="ChEBI" id="CHEBI:456216"/>
    </reaction>
</comment>
<comment type="subunit">
    <text evidence="1">Heterotrimer of A, B and C subunits.</text>
</comment>
<comment type="function">
    <text evidence="1">Allows the formation of correctly charged Asn-tRNA(Asn) or Gln-tRNA(Gln) through the transamidation of misacylated Asp-tRNA(Asn) or Glu-tRNA(Gln) in organisms which lack either or both of asparaginyl-tRNA or glutaminyl-tRNA synthetases. The reaction takes place in the presence of glutamine and ATP through an activated phospho-Asp-tRNA(Asn) or phospho-Glu-tRNA(Gln).</text>
</comment>
<keyword evidence="1" id="KW-0547">Nucleotide-binding</keyword>
<dbReference type="Pfam" id="PF02686">
    <property type="entry name" value="GatC"/>
    <property type="match status" value="1"/>
</dbReference>
<name>A0A1F4UPW3_UNCKA</name>
<dbReference type="EMBL" id="MEUX01000024">
    <property type="protein sequence ID" value="OGC46984.1"/>
    <property type="molecule type" value="Genomic_DNA"/>
</dbReference>
<dbReference type="NCBIfam" id="TIGR00135">
    <property type="entry name" value="gatC"/>
    <property type="match status" value="1"/>
</dbReference>
<evidence type="ECO:0000313" key="2">
    <source>
        <dbReference type="EMBL" id="OGC46984.1"/>
    </source>
</evidence>
<dbReference type="GO" id="GO:0005524">
    <property type="term" value="F:ATP binding"/>
    <property type="evidence" value="ECO:0007669"/>
    <property type="project" value="UniProtKB-KW"/>
</dbReference>
<comment type="caution">
    <text evidence="2">The sequence shown here is derived from an EMBL/GenBank/DDBJ whole genome shotgun (WGS) entry which is preliminary data.</text>
</comment>
<dbReference type="GO" id="GO:0006450">
    <property type="term" value="P:regulation of translational fidelity"/>
    <property type="evidence" value="ECO:0007669"/>
    <property type="project" value="InterPro"/>
</dbReference>
<keyword evidence="1" id="KW-0436">Ligase</keyword>
<dbReference type="Proteomes" id="UP000176444">
    <property type="component" value="Unassembled WGS sequence"/>
</dbReference>
<keyword evidence="1" id="KW-0648">Protein biosynthesis</keyword>
<accession>A0A1F4UPW3</accession>
<dbReference type="PANTHER" id="PTHR15004:SF0">
    <property type="entry name" value="GLUTAMYL-TRNA(GLN) AMIDOTRANSFERASE SUBUNIT C, MITOCHONDRIAL"/>
    <property type="match status" value="1"/>
</dbReference>
<keyword evidence="1" id="KW-0067">ATP-binding</keyword>
<proteinExistence type="inferred from homology"/>
<comment type="catalytic activity">
    <reaction evidence="1">
        <text>L-glutamyl-tRNA(Gln) + L-glutamine + ATP + H2O = L-glutaminyl-tRNA(Gln) + L-glutamate + ADP + phosphate + H(+)</text>
        <dbReference type="Rhea" id="RHEA:17521"/>
        <dbReference type="Rhea" id="RHEA-COMP:9681"/>
        <dbReference type="Rhea" id="RHEA-COMP:9684"/>
        <dbReference type="ChEBI" id="CHEBI:15377"/>
        <dbReference type="ChEBI" id="CHEBI:15378"/>
        <dbReference type="ChEBI" id="CHEBI:29985"/>
        <dbReference type="ChEBI" id="CHEBI:30616"/>
        <dbReference type="ChEBI" id="CHEBI:43474"/>
        <dbReference type="ChEBI" id="CHEBI:58359"/>
        <dbReference type="ChEBI" id="CHEBI:78520"/>
        <dbReference type="ChEBI" id="CHEBI:78521"/>
        <dbReference type="ChEBI" id="CHEBI:456216"/>
    </reaction>
</comment>